<dbReference type="Pfam" id="PF03119">
    <property type="entry name" value="DNA_ligase_ZBD"/>
    <property type="match status" value="1"/>
</dbReference>
<dbReference type="InterPro" id="IPR003583">
    <property type="entry name" value="Hlx-hairpin-Hlx_DNA-bd_motif"/>
</dbReference>
<dbReference type="InterPro" id="IPR004150">
    <property type="entry name" value="NAD_DNA_ligase_OB"/>
</dbReference>
<comment type="cofactor">
    <cofactor evidence="12">
        <name>Mg(2+)</name>
        <dbReference type="ChEBI" id="CHEBI:18420"/>
    </cofactor>
    <cofactor evidence="12">
        <name>Mn(2+)</name>
        <dbReference type="ChEBI" id="CHEBI:29035"/>
    </cofactor>
</comment>
<feature type="domain" description="BRCT" evidence="13">
    <location>
        <begin position="585"/>
        <end position="665"/>
    </location>
</feature>
<dbReference type="InterPro" id="IPR004149">
    <property type="entry name" value="Znf_DNAligase_C4"/>
</dbReference>
<dbReference type="CDD" id="cd00114">
    <property type="entry name" value="LIGANc"/>
    <property type="match status" value="1"/>
</dbReference>
<dbReference type="GO" id="GO:0003911">
    <property type="term" value="F:DNA ligase (NAD+) activity"/>
    <property type="evidence" value="ECO:0007669"/>
    <property type="project" value="UniProtKB-EC"/>
</dbReference>
<feature type="binding site" evidence="12">
    <location>
        <position position="405"/>
    </location>
    <ligand>
        <name>Zn(2+)</name>
        <dbReference type="ChEBI" id="CHEBI:29105"/>
    </ligand>
</feature>
<dbReference type="SUPFAM" id="SSF52113">
    <property type="entry name" value="BRCT domain"/>
    <property type="match status" value="1"/>
</dbReference>
<dbReference type="Pfam" id="PF00533">
    <property type="entry name" value="BRCT"/>
    <property type="match status" value="1"/>
</dbReference>
<feature type="binding site" evidence="12">
    <location>
        <position position="408"/>
    </location>
    <ligand>
        <name>Zn(2+)</name>
        <dbReference type="ChEBI" id="CHEBI:29105"/>
    </ligand>
</feature>
<dbReference type="InterPro" id="IPR001357">
    <property type="entry name" value="BRCT_dom"/>
</dbReference>
<dbReference type="InterPro" id="IPR013839">
    <property type="entry name" value="DNAligase_adenylation"/>
</dbReference>
<feature type="active site" description="N6-AMP-lysine intermediate" evidence="12">
    <location>
        <position position="115"/>
    </location>
</feature>
<dbReference type="InterPro" id="IPR001679">
    <property type="entry name" value="DNA_ligase"/>
</dbReference>
<dbReference type="SUPFAM" id="SSF47781">
    <property type="entry name" value="RuvA domain 2-like"/>
    <property type="match status" value="1"/>
</dbReference>
<dbReference type="PROSITE" id="PS50172">
    <property type="entry name" value="BRCT"/>
    <property type="match status" value="1"/>
</dbReference>
<dbReference type="PROSITE" id="PS01056">
    <property type="entry name" value="DNA_LIGASE_N2"/>
    <property type="match status" value="1"/>
</dbReference>
<dbReference type="InterPro" id="IPR041663">
    <property type="entry name" value="DisA/LigA_HHH"/>
</dbReference>
<dbReference type="PANTHER" id="PTHR23389">
    <property type="entry name" value="CHROMOSOME TRANSMISSION FIDELITY FACTOR 18"/>
    <property type="match status" value="1"/>
</dbReference>
<dbReference type="Pfam" id="PF22745">
    <property type="entry name" value="Nlig-Ia"/>
    <property type="match status" value="1"/>
</dbReference>
<feature type="binding site" evidence="12">
    <location>
        <begin position="83"/>
        <end position="84"/>
    </location>
    <ligand>
        <name>NAD(+)</name>
        <dbReference type="ChEBI" id="CHEBI:57540"/>
    </ligand>
</feature>
<dbReference type="InterPro" id="IPR036420">
    <property type="entry name" value="BRCT_dom_sf"/>
</dbReference>
<feature type="binding site" evidence="12">
    <location>
        <position position="428"/>
    </location>
    <ligand>
        <name>Zn(2+)</name>
        <dbReference type="ChEBI" id="CHEBI:29105"/>
    </ligand>
</feature>
<comment type="similarity">
    <text evidence="12">Belongs to the NAD-dependent DNA ligase family. LigA subfamily.</text>
</comment>
<dbReference type="SMART" id="SM00278">
    <property type="entry name" value="HhH1"/>
    <property type="match status" value="3"/>
</dbReference>
<evidence type="ECO:0000313" key="15">
    <source>
        <dbReference type="Proteomes" id="UP001524944"/>
    </source>
</evidence>
<keyword evidence="10 12" id="KW-0464">Manganese</keyword>
<dbReference type="NCBIfam" id="TIGR00575">
    <property type="entry name" value="dnlj"/>
    <property type="match status" value="1"/>
</dbReference>
<comment type="caution">
    <text evidence="12">Lacks conserved residue(s) required for the propagation of feature annotation.</text>
</comment>
<comment type="catalytic activity">
    <reaction evidence="11 12">
        <text>NAD(+) + (deoxyribonucleotide)n-3'-hydroxyl + 5'-phospho-(deoxyribonucleotide)m = (deoxyribonucleotide)n+m + AMP + beta-nicotinamide D-nucleotide.</text>
        <dbReference type="EC" id="6.5.1.2"/>
    </reaction>
</comment>
<protein>
    <recommendedName>
        <fullName evidence="12">DNA ligase</fullName>
        <ecNumber evidence="12">6.5.1.2</ecNumber>
    </recommendedName>
    <alternativeName>
        <fullName evidence="12">Polydeoxyribonucleotide synthase [NAD(+)]</fullName>
    </alternativeName>
</protein>
<dbReference type="SMART" id="SM00532">
    <property type="entry name" value="LIGANc"/>
    <property type="match status" value="1"/>
</dbReference>
<feature type="binding site" evidence="12">
    <location>
        <position position="136"/>
    </location>
    <ligand>
        <name>NAD(+)</name>
        <dbReference type="ChEBI" id="CHEBI:57540"/>
    </ligand>
</feature>
<evidence type="ECO:0000256" key="9">
    <source>
        <dbReference type="ARBA" id="ARBA00023204"/>
    </source>
</evidence>
<dbReference type="SUPFAM" id="SSF56091">
    <property type="entry name" value="DNA ligase/mRNA capping enzyme, catalytic domain"/>
    <property type="match status" value="1"/>
</dbReference>
<evidence type="ECO:0000256" key="6">
    <source>
        <dbReference type="ARBA" id="ARBA00022833"/>
    </source>
</evidence>
<comment type="function">
    <text evidence="1 12">DNA ligase that catalyzes the formation of phosphodiester linkages between 5'-phosphoryl and 3'-hydroxyl groups in double-stranded DNA using NAD as a coenzyme and as the energy source for the reaction. It is essential for DNA replication and repair of damaged DNA.</text>
</comment>
<dbReference type="EMBL" id="JANPWE010000013">
    <property type="protein sequence ID" value="MCR6546900.1"/>
    <property type="molecule type" value="Genomic_DNA"/>
</dbReference>
<comment type="caution">
    <text evidence="14">The sequence shown here is derived from an EMBL/GenBank/DDBJ whole genome shotgun (WGS) entry which is preliminary data.</text>
</comment>
<dbReference type="PIRSF" id="PIRSF001604">
    <property type="entry name" value="LigA"/>
    <property type="match status" value="1"/>
</dbReference>
<dbReference type="CDD" id="cd17748">
    <property type="entry name" value="BRCT_DNA_ligase_like"/>
    <property type="match status" value="1"/>
</dbReference>
<evidence type="ECO:0000256" key="12">
    <source>
        <dbReference type="HAMAP-Rule" id="MF_01588"/>
    </source>
</evidence>
<keyword evidence="5 12" id="KW-0227">DNA damage</keyword>
<keyword evidence="6 12" id="KW-0862">Zinc</keyword>
<evidence type="ECO:0000256" key="2">
    <source>
        <dbReference type="ARBA" id="ARBA00022598"/>
    </source>
</evidence>
<keyword evidence="9 12" id="KW-0234">DNA repair</keyword>
<evidence type="ECO:0000313" key="14">
    <source>
        <dbReference type="EMBL" id="MCR6546900.1"/>
    </source>
</evidence>
<evidence type="ECO:0000256" key="11">
    <source>
        <dbReference type="ARBA" id="ARBA00034005"/>
    </source>
</evidence>
<keyword evidence="15" id="KW-1185">Reference proteome</keyword>
<dbReference type="Proteomes" id="UP001524944">
    <property type="component" value="Unassembled WGS sequence"/>
</dbReference>
<dbReference type="Pfam" id="PF12826">
    <property type="entry name" value="HHH_2"/>
    <property type="match status" value="1"/>
</dbReference>
<feature type="binding site" evidence="12">
    <location>
        <position position="311"/>
    </location>
    <ligand>
        <name>NAD(+)</name>
        <dbReference type="ChEBI" id="CHEBI:57540"/>
    </ligand>
</feature>
<dbReference type="InterPro" id="IPR012340">
    <property type="entry name" value="NA-bd_OB-fold"/>
</dbReference>
<gene>
    <name evidence="12 14" type="primary">ligA</name>
    <name evidence="14" type="ORF">NVS47_15505</name>
</gene>
<evidence type="ECO:0000256" key="7">
    <source>
        <dbReference type="ARBA" id="ARBA00022842"/>
    </source>
</evidence>
<feature type="binding site" evidence="12">
    <location>
        <position position="113"/>
    </location>
    <ligand>
        <name>NAD(+)</name>
        <dbReference type="ChEBI" id="CHEBI:57540"/>
    </ligand>
</feature>
<keyword evidence="2 12" id="KW-0436">Ligase</keyword>
<dbReference type="HAMAP" id="MF_01588">
    <property type="entry name" value="DNA_ligase_A"/>
    <property type="match status" value="1"/>
</dbReference>
<evidence type="ECO:0000256" key="8">
    <source>
        <dbReference type="ARBA" id="ARBA00023027"/>
    </source>
</evidence>
<evidence type="ECO:0000256" key="3">
    <source>
        <dbReference type="ARBA" id="ARBA00022705"/>
    </source>
</evidence>
<keyword evidence="7 12" id="KW-0460">Magnesium</keyword>
<evidence type="ECO:0000256" key="4">
    <source>
        <dbReference type="ARBA" id="ARBA00022723"/>
    </source>
</evidence>
<dbReference type="Gene3D" id="1.10.150.20">
    <property type="entry name" value="5' to 3' exonuclease, C-terminal subdomain"/>
    <property type="match status" value="2"/>
</dbReference>
<dbReference type="EC" id="6.5.1.2" evidence="12"/>
<reference evidence="14 15" key="1">
    <citation type="submission" date="2022-08" db="EMBL/GenBank/DDBJ databases">
        <title>Proteogenomics of the novel Dehalobacterium formicoaceticum strain EZ94 highlights a key role of methyltransferases during anaerobic dichloromethane degradation.</title>
        <authorList>
            <person name="Wasmund K."/>
        </authorList>
    </citation>
    <scope>NUCLEOTIDE SEQUENCE [LARGE SCALE GENOMIC DNA]</scope>
    <source>
        <strain evidence="14 15">EZ94</strain>
    </source>
</reference>
<keyword evidence="3 12" id="KW-0235">DNA replication</keyword>
<dbReference type="InterPro" id="IPR010994">
    <property type="entry name" value="RuvA_2-like"/>
</dbReference>
<dbReference type="Gene3D" id="3.30.470.30">
    <property type="entry name" value="DNA ligase/mRNA capping enzyme"/>
    <property type="match status" value="1"/>
</dbReference>
<dbReference type="Gene3D" id="3.40.50.10190">
    <property type="entry name" value="BRCT domain"/>
    <property type="match status" value="1"/>
</dbReference>
<keyword evidence="8 12" id="KW-0520">NAD</keyword>
<dbReference type="SUPFAM" id="SSF50249">
    <property type="entry name" value="Nucleic acid-binding proteins"/>
    <property type="match status" value="1"/>
</dbReference>
<dbReference type="RefSeq" id="WP_089612249.1">
    <property type="nucleotide sequence ID" value="NZ_CP022121.1"/>
</dbReference>
<evidence type="ECO:0000256" key="5">
    <source>
        <dbReference type="ARBA" id="ARBA00022763"/>
    </source>
</evidence>
<sequence length="665" mass="73469">MDFSTASARADQLKKEIQYHNQAYYELDRPEISDAAYDRLLKELMRLESEYPQLAAPDSPTQRVGGKPLTGFQTVHHPEPLLSLGNAFSAADLKVFHQRVVQAVGDQVEYVVELKIDGLTVALRYEDGFLVTGATRGDGTTGEDITQNLKTIVTVPLSLSEPVPSLMVRGEAFMPKKAFLRLNEERDEGGEAVFANPRNAAAGSLRQLSPQIAASRQLQVFVYDLIHVEGKEINSHSQALDYLAEQGFLVNKERYLSGSMQEVIDYIEQWTEKRHRLPYEIDGMVVKVNDLEQRRALGATSKAPRWAIAYKFPAEEAETQVQDIIIRVGRTGVLTPTALLKPVRLAGSTVSRATLHNEDNIKEKDIMIGDNVVIHKAGDIIPEVIQVVKDKRTGAETPFVMPEKCPECGSQVVRLDDEVASRCTGGACPAQLRETLIHFVSRDAMDIDGMGPKVLAQLLASGLVHDAADLYYLSQEQLEKLDRLGEKSARNLLTALEKSKNNTLAQLIFALGIRFVGTRTGKILAQHFSSLEDLGAASEETLIKIPEIGAKIAQSITMYFRQEQNLRILEKLKEAGVNMTAEKMSPKGNLTEKTFVITGTLPTLSRKDAQNLIEERGGKVSGSVSKNTDYVVVGEDPGSKYDKALALNIPLLNEEELLQLIHADK</sequence>
<dbReference type="SMART" id="SM00292">
    <property type="entry name" value="BRCT"/>
    <property type="match status" value="1"/>
</dbReference>
<feature type="binding site" evidence="12">
    <location>
        <position position="287"/>
    </location>
    <ligand>
        <name>NAD(+)</name>
        <dbReference type="ChEBI" id="CHEBI:57540"/>
    </ligand>
</feature>
<feature type="binding site" evidence="12">
    <location>
        <position position="171"/>
    </location>
    <ligand>
        <name>NAD(+)</name>
        <dbReference type="ChEBI" id="CHEBI:57540"/>
    </ligand>
</feature>
<feature type="binding site" evidence="12">
    <location>
        <begin position="34"/>
        <end position="38"/>
    </location>
    <ligand>
        <name>NAD(+)</name>
        <dbReference type="ChEBI" id="CHEBI:57540"/>
    </ligand>
</feature>
<dbReference type="Pfam" id="PF01653">
    <property type="entry name" value="DNA_ligase_aden"/>
    <property type="match status" value="1"/>
</dbReference>
<dbReference type="Pfam" id="PF03120">
    <property type="entry name" value="OB_DNA_ligase"/>
    <property type="match status" value="1"/>
</dbReference>
<evidence type="ECO:0000256" key="1">
    <source>
        <dbReference type="ARBA" id="ARBA00004067"/>
    </source>
</evidence>
<organism evidence="14 15">
    <name type="scientific">Dehalobacterium formicoaceticum</name>
    <dbReference type="NCBI Taxonomy" id="51515"/>
    <lineage>
        <taxon>Bacteria</taxon>
        <taxon>Bacillati</taxon>
        <taxon>Bacillota</taxon>
        <taxon>Clostridia</taxon>
        <taxon>Eubacteriales</taxon>
        <taxon>Peptococcaceae</taxon>
        <taxon>Dehalobacterium</taxon>
    </lineage>
</organism>
<dbReference type="NCBIfam" id="NF005932">
    <property type="entry name" value="PRK07956.1"/>
    <property type="match status" value="1"/>
</dbReference>
<proteinExistence type="inferred from homology"/>
<dbReference type="Pfam" id="PF14520">
    <property type="entry name" value="HHH_5"/>
    <property type="match status" value="1"/>
</dbReference>
<dbReference type="Gene3D" id="1.10.287.610">
    <property type="entry name" value="Helix hairpin bin"/>
    <property type="match status" value="1"/>
</dbReference>
<accession>A0ABT1Y7P7</accession>
<dbReference type="InterPro" id="IPR013840">
    <property type="entry name" value="DNAligase_N"/>
</dbReference>
<keyword evidence="4 12" id="KW-0479">Metal-binding</keyword>
<evidence type="ECO:0000259" key="13">
    <source>
        <dbReference type="PROSITE" id="PS50172"/>
    </source>
</evidence>
<dbReference type="Gene3D" id="6.20.10.30">
    <property type="match status" value="1"/>
</dbReference>
<dbReference type="PANTHER" id="PTHR23389:SF9">
    <property type="entry name" value="DNA LIGASE"/>
    <property type="match status" value="1"/>
</dbReference>
<dbReference type="Gene3D" id="2.40.50.140">
    <property type="entry name" value="Nucleic acid-binding proteins"/>
    <property type="match status" value="1"/>
</dbReference>
<evidence type="ECO:0000256" key="10">
    <source>
        <dbReference type="ARBA" id="ARBA00023211"/>
    </source>
</evidence>
<dbReference type="InterPro" id="IPR033136">
    <property type="entry name" value="DNA_ligase_CS"/>
</dbReference>
<name>A0ABT1Y7P7_9FIRM</name>